<accession>A0A1H5ZF30</accession>
<gene>
    <name evidence="1" type="ORF">SAMN03080598_03477</name>
</gene>
<dbReference type="InterPro" id="IPR041055">
    <property type="entry name" value="Kinase-PolyVal"/>
</dbReference>
<evidence type="ECO:0000313" key="1">
    <source>
        <dbReference type="EMBL" id="SEG35048.1"/>
    </source>
</evidence>
<organism evidence="1 2">
    <name type="scientific">Algoriphagus boritolerans DSM 17298 = JCM 18970</name>
    <dbReference type="NCBI Taxonomy" id="1120964"/>
    <lineage>
        <taxon>Bacteria</taxon>
        <taxon>Pseudomonadati</taxon>
        <taxon>Bacteroidota</taxon>
        <taxon>Cytophagia</taxon>
        <taxon>Cytophagales</taxon>
        <taxon>Cyclobacteriaceae</taxon>
        <taxon>Algoriphagus</taxon>
    </lineage>
</organism>
<evidence type="ECO:0000313" key="2">
    <source>
        <dbReference type="Proteomes" id="UP000236736"/>
    </source>
</evidence>
<dbReference type="Proteomes" id="UP000236736">
    <property type="component" value="Unassembled WGS sequence"/>
</dbReference>
<protein>
    <submittedName>
        <fullName evidence="1">Uncharacterized protein</fullName>
    </submittedName>
</protein>
<keyword evidence="2" id="KW-1185">Reference proteome</keyword>
<proteinExistence type="predicted"/>
<dbReference type="Pfam" id="PF18762">
    <property type="entry name" value="Kinase-PolyVal"/>
    <property type="match status" value="1"/>
</dbReference>
<dbReference type="EMBL" id="FNVR01000027">
    <property type="protein sequence ID" value="SEG35048.1"/>
    <property type="molecule type" value="Genomic_DNA"/>
</dbReference>
<sequence>MQNQLKNEIRAIISGKGEVRYGAAIQAATSYLGDGAPTSPKSQISKQIRDEETQKLENFILENNLWIVDIEFSNYVSEGAEQRVFLKGNDRVIKLNDAIYYGSWKEYFYTFCFITFSFQILPTSF</sequence>
<name>A0A1H5ZF30_9BACT</name>
<dbReference type="AlphaFoldDB" id="A0A1H5ZF30"/>
<reference evidence="2" key="1">
    <citation type="submission" date="2016-10" db="EMBL/GenBank/DDBJ databases">
        <authorList>
            <person name="Varghese N."/>
            <person name="Submissions S."/>
        </authorList>
    </citation>
    <scope>NUCLEOTIDE SEQUENCE [LARGE SCALE GENOMIC DNA]</scope>
    <source>
        <strain evidence="2">DSM 17298</strain>
    </source>
</reference>